<dbReference type="InterPro" id="IPR006102">
    <property type="entry name" value="Ig-like_GH2"/>
</dbReference>
<protein>
    <recommendedName>
        <fullName evidence="3">beta-galactosidase</fullName>
        <ecNumber evidence="3">3.2.1.23</ecNumber>
    </recommendedName>
    <alternativeName>
        <fullName evidence="6">Lactase</fullName>
    </alternativeName>
</protein>
<dbReference type="PANTHER" id="PTHR46323">
    <property type="entry name" value="BETA-GALACTOSIDASE"/>
    <property type="match status" value="1"/>
</dbReference>
<dbReference type="SUPFAM" id="SSF74650">
    <property type="entry name" value="Galactose mutarotase-like"/>
    <property type="match status" value="1"/>
</dbReference>
<dbReference type="InterPro" id="IPR011013">
    <property type="entry name" value="Gal_mutarotase_sf_dom"/>
</dbReference>
<comment type="caution">
    <text evidence="9">The sequence shown here is derived from an EMBL/GenBank/DDBJ whole genome shotgun (WGS) entry which is preliminary data.</text>
</comment>
<sequence>MTYNAKSLESVLSNPKIVEINRLDSRAYYLPCDSTLSLNGNWDFNYSQSPLEAPLPLDKNAEFPNKLTVPGHWQLQGHGKPHYTNVVFPFAVDPPNPPSQNPTGTYRRTFVVPDEWKSKPFSFRLRFEGVDNSFHIFLNGKLIGYNEGSRNASEFDVAEHILLDDVNEIWVRVYQWSSSSYIEDQDQWWLSGIFRDVYLLGFNKRGFIEDFNIVTDLDKDYLDSKLTINLKISAAALNYKLQVLLRREGNEVINEFFNLEGSNVSKSFQVRNPLKWTAESPNLYKLELLVLVNNEITNRVEQDVGFRKIEIKNGTLRVNGKSILLRGVNRHDHHPMFGRAVPLEYIKRDLYIMKKHNINAIRTSHYPNHPNFYELANRLGFWILDEADLECHGFFEAVRRAVGGNDDAEYDEEKLRLFKLANKFTSDNKDWETAYVDRAYQLVKRDFNQPCVVLWSLGNEAFYGCNHKSMVAKIRELDTSRPIHYEGDLEAESADLYSRMYPLLQTLEKFANQSEKPLILCEYGHAMGNSPGLLRQYQNYFYKYDLLQGGFIWEWANHGLYVNKNGIDIYCYGGDFGEYPHDGVFIMDGLLDSQHNPTPGLIEYAKVIEPIVIKIDKTKIKITNKFDFIDLDDYIATYQVINFSDLDKKLIKSGELSLPKISAQETIELPLPEYPQTVLCGTNYLEVHFRTRNQTEAVDCGHVVSWSQYELERFPKKLAHQTYNKNFIEFIEDNRTFQIKSSYTNFSFDKISGCILNWESDNKNLITNGINNLTFWRPSINNDAPVDEPYWRKFGLDHMQYNIRSIQISKYPDSERLALIRVESLISPPILSWGFKTIQEYSIFTNEIKIYTKLTPEGFEDVCIPKTIPRLGYEFGIKDGLGDYVKWFGRGPGESYSDKKESQKIGVYRLPFNELDYSYEFPQENGNHEDTEWLLLENDDESGLYVTMEDKSFGFKASDEYDVQEAKHPHEVKHASKYVRIDYKQHGIGTGACGPRVLDEFEFKISKESPIIFTVSLKKLK</sequence>
<proteinExistence type="inferred from homology"/>
<evidence type="ECO:0000259" key="8">
    <source>
        <dbReference type="SMART" id="SM01038"/>
    </source>
</evidence>
<evidence type="ECO:0000256" key="2">
    <source>
        <dbReference type="ARBA" id="ARBA00007401"/>
    </source>
</evidence>
<dbReference type="InterPro" id="IPR014718">
    <property type="entry name" value="GH-type_carb-bd"/>
</dbReference>
<dbReference type="InterPro" id="IPR006103">
    <property type="entry name" value="Glyco_hydro_2_cat"/>
</dbReference>
<dbReference type="Pfam" id="PF16353">
    <property type="entry name" value="LacZ_4"/>
    <property type="match status" value="1"/>
</dbReference>
<dbReference type="Pfam" id="PF02837">
    <property type="entry name" value="Glyco_hydro_2_N"/>
    <property type="match status" value="1"/>
</dbReference>
<dbReference type="SMART" id="SM01038">
    <property type="entry name" value="Bgal_small_N"/>
    <property type="match status" value="1"/>
</dbReference>
<dbReference type="GO" id="GO:0004565">
    <property type="term" value="F:beta-galactosidase activity"/>
    <property type="evidence" value="ECO:0007669"/>
    <property type="project" value="UniProtKB-EC"/>
</dbReference>
<keyword evidence="4 7" id="KW-0378">Hydrolase</keyword>
<dbReference type="InterPro" id="IPR017853">
    <property type="entry name" value="GH"/>
</dbReference>
<dbReference type="InterPro" id="IPR023230">
    <property type="entry name" value="Glyco_hydro_2_CS"/>
</dbReference>
<evidence type="ECO:0000313" key="9">
    <source>
        <dbReference type="EMBL" id="KSA03936.1"/>
    </source>
</evidence>
<dbReference type="AlphaFoldDB" id="A0A0V1Q612"/>
<dbReference type="SUPFAM" id="SSF49303">
    <property type="entry name" value="beta-Galactosidase/glucuronidase domain"/>
    <property type="match status" value="2"/>
</dbReference>
<dbReference type="Pfam" id="PF02836">
    <property type="entry name" value="Glyco_hydro_2_C"/>
    <property type="match status" value="1"/>
</dbReference>
<dbReference type="RefSeq" id="XP_015470038.1">
    <property type="nucleotide sequence ID" value="XM_015609221.1"/>
</dbReference>
<dbReference type="Gene3D" id="2.70.98.10">
    <property type="match status" value="1"/>
</dbReference>
<name>A0A0V1Q612_9ASCO</name>
<accession>A0A0V1Q612</accession>
<dbReference type="InterPro" id="IPR013783">
    <property type="entry name" value="Ig-like_fold"/>
</dbReference>
<dbReference type="InterPro" id="IPR008979">
    <property type="entry name" value="Galactose-bd-like_sf"/>
</dbReference>
<evidence type="ECO:0000256" key="6">
    <source>
        <dbReference type="ARBA" id="ARBA00032230"/>
    </source>
</evidence>
<dbReference type="InterPro" id="IPR006101">
    <property type="entry name" value="Glyco_hydro_2"/>
</dbReference>
<dbReference type="PRINTS" id="PR00132">
    <property type="entry name" value="GLHYDRLASE2"/>
</dbReference>
<keyword evidence="5 7" id="KW-0326">Glycosidase</keyword>
<comment type="catalytic activity">
    <reaction evidence="1">
        <text>Hydrolysis of terminal non-reducing beta-D-galactose residues in beta-D-galactosides.</text>
        <dbReference type="EC" id="3.2.1.23"/>
    </reaction>
</comment>
<keyword evidence="10" id="KW-1185">Reference proteome</keyword>
<dbReference type="InterPro" id="IPR032312">
    <property type="entry name" value="LacZ_4"/>
</dbReference>
<dbReference type="SUPFAM" id="SSF51445">
    <property type="entry name" value="(Trans)glycosidases"/>
    <property type="match status" value="1"/>
</dbReference>
<dbReference type="Gene3D" id="2.60.120.260">
    <property type="entry name" value="Galactose-binding domain-like"/>
    <property type="match status" value="1"/>
</dbReference>
<dbReference type="PANTHER" id="PTHR46323:SF2">
    <property type="entry name" value="BETA-GALACTOSIDASE"/>
    <property type="match status" value="1"/>
</dbReference>
<dbReference type="OrthoDB" id="408320at2759"/>
<gene>
    <name evidence="9" type="ORF">AC631_00391</name>
</gene>
<evidence type="ECO:0000256" key="1">
    <source>
        <dbReference type="ARBA" id="ARBA00001412"/>
    </source>
</evidence>
<dbReference type="EMBL" id="LMYN01000004">
    <property type="protein sequence ID" value="KSA03936.1"/>
    <property type="molecule type" value="Genomic_DNA"/>
</dbReference>
<dbReference type="InterPro" id="IPR050347">
    <property type="entry name" value="Bact_Beta-galactosidase"/>
</dbReference>
<comment type="similarity">
    <text evidence="2 7">Belongs to the glycosyl hydrolase 2 family.</text>
</comment>
<dbReference type="Pfam" id="PF00703">
    <property type="entry name" value="Glyco_hydro_2"/>
    <property type="match status" value="1"/>
</dbReference>
<evidence type="ECO:0000256" key="3">
    <source>
        <dbReference type="ARBA" id="ARBA00012756"/>
    </source>
</evidence>
<dbReference type="GO" id="GO:0030246">
    <property type="term" value="F:carbohydrate binding"/>
    <property type="evidence" value="ECO:0007669"/>
    <property type="project" value="InterPro"/>
</dbReference>
<dbReference type="InterPro" id="IPR004199">
    <property type="entry name" value="B-gal_small/dom_5"/>
</dbReference>
<dbReference type="InterPro" id="IPR036156">
    <property type="entry name" value="Beta-gal/glucu_dom_sf"/>
</dbReference>
<dbReference type="GO" id="GO:0009341">
    <property type="term" value="C:beta-galactosidase complex"/>
    <property type="evidence" value="ECO:0007669"/>
    <property type="project" value="InterPro"/>
</dbReference>
<reference evidence="9 10" key="1">
    <citation type="submission" date="2015-11" db="EMBL/GenBank/DDBJ databases">
        <title>The genome of Debaryomyces fabryi.</title>
        <authorList>
            <person name="Tafer H."/>
            <person name="Lopandic K."/>
        </authorList>
    </citation>
    <scope>NUCLEOTIDE SEQUENCE [LARGE SCALE GENOMIC DNA]</scope>
    <source>
        <strain evidence="9 10">CBS 789</strain>
    </source>
</reference>
<evidence type="ECO:0000256" key="5">
    <source>
        <dbReference type="ARBA" id="ARBA00023295"/>
    </source>
</evidence>
<dbReference type="SUPFAM" id="SSF49785">
    <property type="entry name" value="Galactose-binding domain-like"/>
    <property type="match status" value="1"/>
</dbReference>
<dbReference type="InterPro" id="IPR006104">
    <property type="entry name" value="Glyco_hydro_2_N"/>
</dbReference>
<feature type="domain" description="Beta galactosidase small chain/" evidence="8">
    <location>
        <begin position="738"/>
        <end position="1018"/>
    </location>
</feature>
<dbReference type="GO" id="GO:0005990">
    <property type="term" value="P:lactose catabolic process"/>
    <property type="evidence" value="ECO:0007669"/>
    <property type="project" value="TreeGrafter"/>
</dbReference>
<dbReference type="EC" id="3.2.1.23" evidence="3"/>
<evidence type="ECO:0000256" key="7">
    <source>
        <dbReference type="RuleBase" id="RU361154"/>
    </source>
</evidence>
<dbReference type="GeneID" id="26837400"/>
<dbReference type="Proteomes" id="UP000054251">
    <property type="component" value="Unassembled WGS sequence"/>
</dbReference>
<dbReference type="Gene3D" id="3.20.20.80">
    <property type="entry name" value="Glycosidases"/>
    <property type="match status" value="1"/>
</dbReference>
<evidence type="ECO:0000313" key="10">
    <source>
        <dbReference type="Proteomes" id="UP000054251"/>
    </source>
</evidence>
<organism evidence="9 10">
    <name type="scientific">Debaryomyces fabryi</name>
    <dbReference type="NCBI Taxonomy" id="58627"/>
    <lineage>
        <taxon>Eukaryota</taxon>
        <taxon>Fungi</taxon>
        <taxon>Dikarya</taxon>
        <taxon>Ascomycota</taxon>
        <taxon>Saccharomycotina</taxon>
        <taxon>Pichiomycetes</taxon>
        <taxon>Debaryomycetaceae</taxon>
        <taxon>Debaryomyces</taxon>
    </lineage>
</organism>
<dbReference type="Pfam" id="PF02929">
    <property type="entry name" value="Bgal_small_N"/>
    <property type="match status" value="1"/>
</dbReference>
<dbReference type="Gene3D" id="2.60.40.10">
    <property type="entry name" value="Immunoglobulins"/>
    <property type="match status" value="2"/>
</dbReference>
<evidence type="ECO:0000256" key="4">
    <source>
        <dbReference type="ARBA" id="ARBA00022801"/>
    </source>
</evidence>
<dbReference type="PROSITE" id="PS00719">
    <property type="entry name" value="GLYCOSYL_HYDROL_F2_1"/>
    <property type="match status" value="1"/>
</dbReference>